<comment type="function">
    <text evidence="1 11">Required for replicative DNA synthesis. This DNA polymerase also exhibits 3' to 5' exonuclease activity.</text>
</comment>
<dbReference type="SUPFAM" id="SSF53098">
    <property type="entry name" value="Ribonuclease H-like"/>
    <property type="match status" value="1"/>
</dbReference>
<comment type="subcellular location">
    <subcellularLocation>
        <location evidence="11">Cytoplasm</location>
    </subcellularLocation>
</comment>
<dbReference type="PANTHER" id="PTHR32294">
    <property type="entry name" value="DNA POLYMERASE III SUBUNIT ALPHA"/>
    <property type="match status" value="1"/>
</dbReference>
<dbReference type="SMART" id="SM00481">
    <property type="entry name" value="POLIIIAc"/>
    <property type="match status" value="1"/>
</dbReference>
<comment type="caution">
    <text evidence="15">The sequence shown here is derived from an EMBL/GenBank/DDBJ whole genome shotgun (WGS) entry which is preliminary data.</text>
</comment>
<keyword evidence="4 11" id="KW-0548">Nucleotidyltransferase</keyword>
<dbReference type="CDD" id="cd07435">
    <property type="entry name" value="PHP_PolIIIA_POLC"/>
    <property type="match status" value="1"/>
</dbReference>
<dbReference type="EMBL" id="LJCO01000103">
    <property type="protein sequence ID" value="KPV39824.1"/>
    <property type="molecule type" value="Genomic_DNA"/>
</dbReference>
<proteinExistence type="inferred from homology"/>
<keyword evidence="8 11" id="KW-0269">Exonuclease</keyword>
<dbReference type="Pfam" id="PF00929">
    <property type="entry name" value="RNase_T"/>
    <property type="match status" value="1"/>
</dbReference>
<evidence type="ECO:0000256" key="3">
    <source>
        <dbReference type="ARBA" id="ARBA00022679"/>
    </source>
</evidence>
<dbReference type="InterPro" id="IPR006308">
    <property type="entry name" value="Pol_III_a_PolC-type_gram_pos"/>
</dbReference>
<sequence length="1464" mass="163592">MDAVDVRSETGSTAPADLVTQLLPMIETVRVHRARRQLAVVLKPCPVHFGLEAPGADFKAQVAQFVGQFRSLQAVCESQFADANYTLLTEERIHPSSVSEDVINVLVDVLLDWYVDDEGITGNMLRHAARVLQVSDGGWQLQFCLGTEAECAKVQKKQALTWIAEQCKRAFGVQLSAICTVDYLAQVRQEALRKELDDAQQREVADMIAREQELAKRAETVEEKRPEGGDRPWRRKKEDDGPIVPLCLGRAIDDQPISIHDIQDEMRRAVVEGRVFRHEVRTLPSGRTLVQFNITDDKDSISAKLFASTDRQLQALADLKDGVTIRIAGNVQFDTYAKELVFMIQDMQPGESAARKDTATDKRVELHMHSTMSTLDGLNEVKDYVKQAAKWGHQAVAITDHGVAQAFPEAYAAGKKNEIKVILGVEAYVVDDGAPIVYRPDDSALDAATFVVFDTETTGLNAREDTLIELSAVKVVNGEIVDTFTTLIDPLRRIPQKVSELTGITDDMVRGQPQLEDALNRFRSFASGAVWVAHNAEFDVGFLGQCARRLSMPDWKEPVIDTLALARALYPGEKNYRLKTLTQKFEVQLVNHHRALADSEATAKVFLKLLEGVKARQIHRVMQLNTLRGGVDVTRVRPFHLTMLAQNTAGLRNVYELISFSHTETFHRVPRLPRSELSKRRQGVLIGSACQQGEVFQSFLRGKSIEEIEEVCRFYDYLEIQPLLHYEPLIREGLIQSLESVKEIHRQIVDIGKRLEIPVVATGDVHYLNPEDAVYRDIFLQSQGTTGPQPPMHFYTTDEMLSAFSYLGEDAMDVVVHNTVHVAELIEEVRPMPNELFTPVIPGAEEEIERMSYEKARRLYGDPLPEIVEARLKKELNSIITHGFAVIYLIAHKLVVKSLSDGYLVGSRGSVGSSLVATMTDITEVNPLPPHYRCETCKYNEFIEDGSVGSGFDLPEKDCPNCGTPLVKDGQDIPFETFLGFKGDKVPDIDLNFSGEYQPRAHAYTVELFGEDHVFRAGTISTVAEKTAYGYVRKFADERGMVLRNAEIDRLVQGCTGIKRTTGQHPGGMVVVPSHKSIYEFTPVQYPADDQSAGMRTTHFDYHSGLESCLLKLDILGHDDPTVIRMLQDLTGVDPKTIPLDDSKVIGLFSGTDTLGVASKDIRSNTGTYAIPEFGTKFVRQMLEDTRPTTFSELVRISGLSHGTDVWLNNAQDLIRRGVATLSEVICARDDIMVYLIYKGLDPSRAFKIMEGIRKGKGVTEDDESYMRQFDVPDWYIESGRRIKYMFPKAHAAAYVLMAVRIAWFKIHHPLAFYATYFTVRADDFDVELMARGREAIVARIEEIEAKGNAALPKEKSLLTVLEVALEMVVRGFRFLPVNLYQSHANKFQVIEDQQALLPPFAAIPGVGEAAAASLHRAASEGEFLSIEDLQSRSRVSKTVVEILEGLGCLKGMPETNQLSLFDL</sequence>
<dbReference type="Gene3D" id="6.10.140.1510">
    <property type="match status" value="1"/>
</dbReference>
<dbReference type="InterPro" id="IPR036397">
    <property type="entry name" value="RNaseH_sf"/>
</dbReference>
<evidence type="ECO:0000256" key="5">
    <source>
        <dbReference type="ARBA" id="ARBA00022705"/>
    </source>
</evidence>
<keyword evidence="6 11" id="KW-0540">Nuclease</keyword>
<dbReference type="PATRIC" id="fig|471514.4.peg.1271"/>
<feature type="region of interest" description="Disordered" evidence="12">
    <location>
        <begin position="216"/>
        <end position="238"/>
    </location>
</feature>
<dbReference type="RefSeq" id="WP_054971391.1">
    <property type="nucleotide sequence ID" value="NZ_LJCO01000103.1"/>
</dbReference>
<dbReference type="SMART" id="SM00479">
    <property type="entry name" value="EXOIII"/>
    <property type="match status" value="1"/>
</dbReference>
<evidence type="ECO:0000259" key="14">
    <source>
        <dbReference type="SMART" id="SM00481"/>
    </source>
</evidence>
<keyword evidence="7 11" id="KW-0378">Hydrolase</keyword>
<evidence type="ECO:0000256" key="1">
    <source>
        <dbReference type="ARBA" id="ARBA00003452"/>
    </source>
</evidence>
<dbReference type="GO" id="GO:0003677">
    <property type="term" value="F:DNA binding"/>
    <property type="evidence" value="ECO:0007669"/>
    <property type="project" value="UniProtKB-UniRule"/>
</dbReference>
<gene>
    <name evidence="11 15" type="primary">polC</name>
    <name evidence="15" type="ORF">AN477_22295</name>
</gene>
<dbReference type="GO" id="GO:0008408">
    <property type="term" value="F:3'-5' exonuclease activity"/>
    <property type="evidence" value="ECO:0007669"/>
    <property type="project" value="UniProtKB-UniRule"/>
</dbReference>
<protein>
    <recommendedName>
        <fullName evidence="11">DNA polymerase III PolC-type</fullName>
        <shortName evidence="11">PolIII</shortName>
        <ecNumber evidence="11">2.7.7.7</ecNumber>
    </recommendedName>
</protein>
<dbReference type="Pfam" id="PF17657">
    <property type="entry name" value="DNA_pol3_finger"/>
    <property type="match status" value="1"/>
</dbReference>
<dbReference type="InterPro" id="IPR044923">
    <property type="entry name" value="PolC_middle_finger_sf"/>
</dbReference>
<evidence type="ECO:0000256" key="2">
    <source>
        <dbReference type="ARBA" id="ARBA00022490"/>
    </source>
</evidence>
<reference evidence="15 16" key="1">
    <citation type="submission" date="2015-09" db="EMBL/GenBank/DDBJ databases">
        <title>Draft genome sequence of Alicyclobacillus ferrooxydans DSM 22381.</title>
        <authorList>
            <person name="Hemp J."/>
        </authorList>
    </citation>
    <scope>NUCLEOTIDE SEQUENCE [LARGE SCALE GENOMIC DNA]</scope>
    <source>
        <strain evidence="15 16">TC-34</strain>
    </source>
</reference>
<dbReference type="CDD" id="cd04484">
    <property type="entry name" value="polC_OBF"/>
    <property type="match status" value="1"/>
</dbReference>
<dbReference type="Pfam" id="PF14579">
    <property type="entry name" value="HHH_6"/>
    <property type="match status" value="1"/>
</dbReference>
<dbReference type="FunFam" id="3.30.420.10:FF:000045">
    <property type="entry name" value="3'-5' exonuclease DinG"/>
    <property type="match status" value="1"/>
</dbReference>
<keyword evidence="16" id="KW-1185">Reference proteome</keyword>
<accession>A0A0P9C4C0</accession>
<evidence type="ECO:0000256" key="6">
    <source>
        <dbReference type="ARBA" id="ARBA00022722"/>
    </source>
</evidence>
<dbReference type="InterPro" id="IPR012340">
    <property type="entry name" value="NA-bd_OB-fold"/>
</dbReference>
<keyword evidence="9 11" id="KW-0239">DNA-directed DNA polymerase</keyword>
<dbReference type="InterPro" id="IPR013520">
    <property type="entry name" value="Ribonucl_H"/>
</dbReference>
<evidence type="ECO:0000256" key="12">
    <source>
        <dbReference type="SAM" id="MobiDB-lite"/>
    </source>
</evidence>
<dbReference type="InterPro" id="IPR029460">
    <property type="entry name" value="DNAPol_HHH"/>
</dbReference>
<dbReference type="InterPro" id="IPR006054">
    <property type="entry name" value="DnaQ"/>
</dbReference>
<evidence type="ECO:0000313" key="15">
    <source>
        <dbReference type="EMBL" id="KPV39824.1"/>
    </source>
</evidence>
<comment type="catalytic activity">
    <reaction evidence="10 11">
        <text>DNA(n) + a 2'-deoxyribonucleoside 5'-triphosphate = DNA(n+1) + diphosphate</text>
        <dbReference type="Rhea" id="RHEA:22508"/>
        <dbReference type="Rhea" id="RHEA-COMP:17339"/>
        <dbReference type="Rhea" id="RHEA-COMP:17340"/>
        <dbReference type="ChEBI" id="CHEBI:33019"/>
        <dbReference type="ChEBI" id="CHEBI:61560"/>
        <dbReference type="ChEBI" id="CHEBI:173112"/>
        <dbReference type="EC" id="2.7.7.7"/>
    </reaction>
</comment>
<dbReference type="GO" id="GO:0005737">
    <property type="term" value="C:cytoplasm"/>
    <property type="evidence" value="ECO:0007669"/>
    <property type="project" value="UniProtKB-SubCell"/>
</dbReference>
<dbReference type="PANTHER" id="PTHR32294:SF5">
    <property type="entry name" value="DNA POLYMERASE III POLC-TYPE"/>
    <property type="match status" value="1"/>
</dbReference>
<feature type="domain" description="Polymerase/histidinol phosphatase N-terminal" evidence="14">
    <location>
        <begin position="364"/>
        <end position="431"/>
    </location>
</feature>
<dbReference type="Gene3D" id="1.10.150.870">
    <property type="match status" value="1"/>
</dbReference>
<evidence type="ECO:0000259" key="13">
    <source>
        <dbReference type="SMART" id="SM00479"/>
    </source>
</evidence>
<dbReference type="HAMAP" id="MF_00356">
    <property type="entry name" value="DNApol_PolC"/>
    <property type="match status" value="1"/>
</dbReference>
<dbReference type="GO" id="GO:0003887">
    <property type="term" value="F:DNA-directed DNA polymerase activity"/>
    <property type="evidence" value="ECO:0007669"/>
    <property type="project" value="UniProtKB-UniRule"/>
</dbReference>
<dbReference type="NCBIfam" id="TIGR00573">
    <property type="entry name" value="dnaq"/>
    <property type="match status" value="1"/>
</dbReference>
<dbReference type="InterPro" id="IPR040982">
    <property type="entry name" value="DNA_pol3_finger"/>
</dbReference>
<dbReference type="InterPro" id="IPR012337">
    <property type="entry name" value="RNaseH-like_sf"/>
</dbReference>
<dbReference type="Gene3D" id="3.20.20.140">
    <property type="entry name" value="Metal-dependent hydrolases"/>
    <property type="match status" value="1"/>
</dbReference>
<dbReference type="NCBIfam" id="TIGR01405">
    <property type="entry name" value="polC_Gram_pos"/>
    <property type="match status" value="1"/>
</dbReference>
<dbReference type="Proteomes" id="UP000050482">
    <property type="component" value="Unassembled WGS sequence"/>
</dbReference>
<organism evidence="15 16">
    <name type="scientific">Alicyclobacillus ferrooxydans</name>
    <dbReference type="NCBI Taxonomy" id="471514"/>
    <lineage>
        <taxon>Bacteria</taxon>
        <taxon>Bacillati</taxon>
        <taxon>Bacillota</taxon>
        <taxon>Bacilli</taxon>
        <taxon>Bacillales</taxon>
        <taxon>Alicyclobacillaceae</taxon>
        <taxon>Alicyclobacillus</taxon>
    </lineage>
</organism>
<dbReference type="Gene3D" id="2.40.50.140">
    <property type="entry name" value="Nucleic acid-binding proteins"/>
    <property type="match status" value="1"/>
</dbReference>
<dbReference type="EC" id="2.7.7.7" evidence="11"/>
<dbReference type="CDD" id="cd06127">
    <property type="entry name" value="DEDDh"/>
    <property type="match status" value="1"/>
</dbReference>
<evidence type="ECO:0000256" key="7">
    <source>
        <dbReference type="ARBA" id="ARBA00022801"/>
    </source>
</evidence>
<comment type="similarity">
    <text evidence="11">Belongs to the DNA polymerase type-C family. PolC subfamily.</text>
</comment>
<evidence type="ECO:0000313" key="16">
    <source>
        <dbReference type="Proteomes" id="UP000050482"/>
    </source>
</evidence>
<dbReference type="Gene3D" id="3.30.1900.20">
    <property type="match status" value="2"/>
</dbReference>
<evidence type="ECO:0000256" key="9">
    <source>
        <dbReference type="ARBA" id="ARBA00022932"/>
    </source>
</evidence>
<keyword evidence="5 11" id="KW-0235">DNA replication</keyword>
<name>A0A0P9C4C0_9BACL</name>
<evidence type="ECO:0000256" key="8">
    <source>
        <dbReference type="ARBA" id="ARBA00022839"/>
    </source>
</evidence>
<evidence type="ECO:0000256" key="10">
    <source>
        <dbReference type="ARBA" id="ARBA00049244"/>
    </source>
</evidence>
<dbReference type="Gene3D" id="3.30.420.10">
    <property type="entry name" value="Ribonuclease H-like superfamily/Ribonuclease H"/>
    <property type="match status" value="1"/>
</dbReference>
<dbReference type="Gene3D" id="1.10.150.700">
    <property type="entry name" value="PolC, middle finger domain"/>
    <property type="match status" value="1"/>
</dbReference>
<dbReference type="InterPro" id="IPR004013">
    <property type="entry name" value="PHP_dom"/>
</dbReference>
<dbReference type="NCBIfam" id="NF001688">
    <property type="entry name" value="PRK00448.1"/>
    <property type="match status" value="1"/>
</dbReference>
<dbReference type="InterPro" id="IPR004805">
    <property type="entry name" value="DnaE2/DnaE/PolC"/>
</dbReference>
<dbReference type="InterPro" id="IPR011708">
    <property type="entry name" value="DNA_pol3_alpha_NTPase_dom"/>
</dbReference>
<dbReference type="InterPro" id="IPR003141">
    <property type="entry name" value="Pol/His_phosphatase_N"/>
</dbReference>
<keyword evidence="3 11" id="KW-0808">Transferase</keyword>
<dbReference type="STRING" id="471514.AN477_22295"/>
<keyword evidence="2 11" id="KW-0963">Cytoplasm</keyword>
<evidence type="ECO:0000256" key="4">
    <source>
        <dbReference type="ARBA" id="ARBA00022695"/>
    </source>
</evidence>
<feature type="domain" description="Exonuclease" evidence="13">
    <location>
        <begin position="449"/>
        <end position="615"/>
    </location>
</feature>
<evidence type="ECO:0000256" key="11">
    <source>
        <dbReference type="HAMAP-Rule" id="MF_00356"/>
    </source>
</evidence>
<dbReference type="Pfam" id="PF02811">
    <property type="entry name" value="PHP"/>
    <property type="match status" value="1"/>
</dbReference>
<dbReference type="Pfam" id="PF07733">
    <property type="entry name" value="DNA_pol3_alpha"/>
    <property type="match status" value="2"/>
</dbReference>
<dbReference type="GO" id="GO:0006261">
    <property type="term" value="P:DNA-templated DNA replication"/>
    <property type="evidence" value="ECO:0007669"/>
    <property type="project" value="UniProtKB-UniRule"/>
</dbReference>